<dbReference type="EMBL" id="MU150309">
    <property type="protein sequence ID" value="KAF9459881.1"/>
    <property type="molecule type" value="Genomic_DNA"/>
</dbReference>
<dbReference type="OrthoDB" id="5985073at2759"/>
<keyword evidence="3 8" id="KW-0732">Signal</keyword>
<dbReference type="PROSITE" id="PS51212">
    <property type="entry name" value="WSC"/>
    <property type="match status" value="1"/>
</dbReference>
<evidence type="ECO:0000313" key="10">
    <source>
        <dbReference type="EMBL" id="KAF9459881.1"/>
    </source>
</evidence>
<dbReference type="SMART" id="SM00321">
    <property type="entry name" value="WSC"/>
    <property type="match status" value="1"/>
</dbReference>
<comment type="caution">
    <text evidence="10">The sequence shown here is derived from an EMBL/GenBank/DDBJ whole genome shotgun (WGS) entry which is preliminary data.</text>
</comment>
<sequence length="398" mass="42108">MLSLLLVASLPLFRPLHVNAVNIPRDAGDPLIPSGWTALGCFRCSVDCDNTVNSPGVASDDSGCNVPCTGDTTHNCGGADRVYIAQRDGGVPPSTTITPTSTSTSATPSSTASIKTTVGTWQYKGCFEDFGPRILQHQFTTSKTVEACTANCAASGYGLAGLEFGGECWCDTYLPFGQQFPDSECSMVCGDDPTELCGAGNRLALYQNSVATPPSASLCLSSQPPGTAVVPRNFQNTGIVAVDRSGNNGLQIYGATPVVTLGDTGPEYLLLSHCRNCPFEDVDNFEVSPTEMFVYARAAISLFPRVGESPLFVSFSQFRPYSGYCAFPNPISPTGPFIGFPVLATAGRVDLWSLCTNTTADGRLDVVYSAVADHPNYDLSACTPIYLELVPSYALPNN</sequence>
<proteinExistence type="predicted"/>
<feature type="domain" description="WSC" evidence="9">
    <location>
        <begin position="120"/>
        <end position="209"/>
    </location>
</feature>
<gene>
    <name evidence="10" type="ORF">BDZ94DRAFT_1380250</name>
</gene>
<evidence type="ECO:0000313" key="11">
    <source>
        <dbReference type="Proteomes" id="UP000807353"/>
    </source>
</evidence>
<dbReference type="Pfam" id="PF01822">
    <property type="entry name" value="WSC"/>
    <property type="match status" value="1"/>
</dbReference>
<feature type="signal peptide" evidence="8">
    <location>
        <begin position="1"/>
        <end position="20"/>
    </location>
</feature>
<evidence type="ECO:0000256" key="5">
    <source>
        <dbReference type="ARBA" id="ARBA00023136"/>
    </source>
</evidence>
<evidence type="ECO:0000256" key="2">
    <source>
        <dbReference type="ARBA" id="ARBA00022692"/>
    </source>
</evidence>
<keyword evidence="4" id="KW-1133">Transmembrane helix</keyword>
<keyword evidence="2" id="KW-0812">Transmembrane</keyword>
<dbReference type="AlphaFoldDB" id="A0A9P5Y1X8"/>
<feature type="region of interest" description="Disordered" evidence="7">
    <location>
        <begin position="88"/>
        <end position="111"/>
    </location>
</feature>
<evidence type="ECO:0000259" key="9">
    <source>
        <dbReference type="PROSITE" id="PS51212"/>
    </source>
</evidence>
<dbReference type="PANTHER" id="PTHR24269">
    <property type="entry name" value="KREMEN PROTEIN"/>
    <property type="match status" value="1"/>
</dbReference>
<evidence type="ECO:0000256" key="4">
    <source>
        <dbReference type="ARBA" id="ARBA00022989"/>
    </source>
</evidence>
<keyword evidence="6" id="KW-0325">Glycoprotein</keyword>
<feature type="chain" id="PRO_5040364087" evidence="8">
    <location>
        <begin position="21"/>
        <end position="398"/>
    </location>
</feature>
<evidence type="ECO:0000256" key="7">
    <source>
        <dbReference type="SAM" id="MobiDB-lite"/>
    </source>
</evidence>
<accession>A0A9P5Y1X8</accession>
<evidence type="ECO:0000256" key="6">
    <source>
        <dbReference type="ARBA" id="ARBA00023180"/>
    </source>
</evidence>
<keyword evidence="11" id="KW-1185">Reference proteome</keyword>
<dbReference type="InterPro" id="IPR002889">
    <property type="entry name" value="WSC_carb-bd"/>
</dbReference>
<comment type="subcellular location">
    <subcellularLocation>
        <location evidence="1">Membrane</location>
        <topology evidence="1">Single-pass membrane protein</topology>
    </subcellularLocation>
</comment>
<organism evidence="10 11">
    <name type="scientific">Collybia nuda</name>
    <dbReference type="NCBI Taxonomy" id="64659"/>
    <lineage>
        <taxon>Eukaryota</taxon>
        <taxon>Fungi</taxon>
        <taxon>Dikarya</taxon>
        <taxon>Basidiomycota</taxon>
        <taxon>Agaricomycotina</taxon>
        <taxon>Agaricomycetes</taxon>
        <taxon>Agaricomycetidae</taxon>
        <taxon>Agaricales</taxon>
        <taxon>Tricholomatineae</taxon>
        <taxon>Clitocybaceae</taxon>
        <taxon>Collybia</taxon>
    </lineage>
</organism>
<keyword evidence="5" id="KW-0472">Membrane</keyword>
<evidence type="ECO:0000256" key="3">
    <source>
        <dbReference type="ARBA" id="ARBA00022729"/>
    </source>
</evidence>
<protein>
    <submittedName>
        <fullName evidence="10">WSC domain-containing protein</fullName>
    </submittedName>
</protein>
<dbReference type="InterPro" id="IPR051836">
    <property type="entry name" value="Kremen_rcpt"/>
</dbReference>
<reference evidence="10" key="1">
    <citation type="submission" date="2020-11" db="EMBL/GenBank/DDBJ databases">
        <authorList>
            <consortium name="DOE Joint Genome Institute"/>
            <person name="Ahrendt S."/>
            <person name="Riley R."/>
            <person name="Andreopoulos W."/>
            <person name="Labutti K."/>
            <person name="Pangilinan J."/>
            <person name="Ruiz-Duenas F.J."/>
            <person name="Barrasa J.M."/>
            <person name="Sanchez-Garcia M."/>
            <person name="Camarero S."/>
            <person name="Miyauchi S."/>
            <person name="Serrano A."/>
            <person name="Linde D."/>
            <person name="Babiker R."/>
            <person name="Drula E."/>
            <person name="Ayuso-Fernandez I."/>
            <person name="Pacheco R."/>
            <person name="Padilla G."/>
            <person name="Ferreira P."/>
            <person name="Barriuso J."/>
            <person name="Kellner H."/>
            <person name="Castanera R."/>
            <person name="Alfaro M."/>
            <person name="Ramirez L."/>
            <person name="Pisabarro A.G."/>
            <person name="Kuo A."/>
            <person name="Tritt A."/>
            <person name="Lipzen A."/>
            <person name="He G."/>
            <person name="Yan M."/>
            <person name="Ng V."/>
            <person name="Cullen D."/>
            <person name="Martin F."/>
            <person name="Rosso M.-N."/>
            <person name="Henrissat B."/>
            <person name="Hibbett D."/>
            <person name="Martinez A.T."/>
            <person name="Grigoriev I.V."/>
        </authorList>
    </citation>
    <scope>NUCLEOTIDE SEQUENCE</scope>
    <source>
        <strain evidence="10">CBS 247.69</strain>
    </source>
</reference>
<dbReference type="PANTHER" id="PTHR24269:SF24">
    <property type="entry name" value="WSC DOMAIN-CONTAINING PROTEIN"/>
    <property type="match status" value="1"/>
</dbReference>
<dbReference type="Proteomes" id="UP000807353">
    <property type="component" value="Unassembled WGS sequence"/>
</dbReference>
<evidence type="ECO:0000256" key="8">
    <source>
        <dbReference type="SAM" id="SignalP"/>
    </source>
</evidence>
<evidence type="ECO:0000256" key="1">
    <source>
        <dbReference type="ARBA" id="ARBA00004167"/>
    </source>
</evidence>
<feature type="compositionally biased region" description="Low complexity" evidence="7">
    <location>
        <begin position="92"/>
        <end position="111"/>
    </location>
</feature>
<name>A0A9P5Y1X8_9AGAR</name>
<dbReference type="GO" id="GO:0005886">
    <property type="term" value="C:plasma membrane"/>
    <property type="evidence" value="ECO:0007669"/>
    <property type="project" value="TreeGrafter"/>
</dbReference>